<evidence type="ECO:0000256" key="1">
    <source>
        <dbReference type="ARBA" id="ARBA00022603"/>
    </source>
</evidence>
<proteinExistence type="predicted"/>
<name>A0A0L0WB98_GOTPU</name>
<evidence type="ECO:0000256" key="2">
    <source>
        <dbReference type="ARBA" id="ARBA00022679"/>
    </source>
</evidence>
<accession>A0A0L0WB98</accession>
<evidence type="ECO:0000313" key="4">
    <source>
        <dbReference type="Proteomes" id="UP000037267"/>
    </source>
</evidence>
<dbReference type="GO" id="GO:0003676">
    <property type="term" value="F:nucleic acid binding"/>
    <property type="evidence" value="ECO:0007669"/>
    <property type="project" value="InterPro"/>
</dbReference>
<protein>
    <submittedName>
        <fullName evidence="3">16S rRNA (Guanine(966)-N(2))-methyltransferase RsmD</fullName>
        <ecNumber evidence="3">2.1.1.171</ecNumber>
    </submittedName>
</protein>
<dbReference type="PIRSF" id="PIRSF004553">
    <property type="entry name" value="CHP00095"/>
    <property type="match status" value="1"/>
</dbReference>
<evidence type="ECO:0000313" key="3">
    <source>
        <dbReference type="EMBL" id="KNF08761.1"/>
    </source>
</evidence>
<dbReference type="PANTHER" id="PTHR43542">
    <property type="entry name" value="METHYLTRANSFERASE"/>
    <property type="match status" value="1"/>
</dbReference>
<dbReference type="CDD" id="cd02440">
    <property type="entry name" value="AdoMet_MTases"/>
    <property type="match status" value="1"/>
</dbReference>
<dbReference type="InterPro" id="IPR029063">
    <property type="entry name" value="SAM-dependent_MTases_sf"/>
</dbReference>
<dbReference type="Pfam" id="PF03602">
    <property type="entry name" value="Cons_hypoth95"/>
    <property type="match status" value="1"/>
</dbReference>
<dbReference type="SUPFAM" id="SSF53335">
    <property type="entry name" value="S-adenosyl-L-methionine-dependent methyltransferases"/>
    <property type="match status" value="1"/>
</dbReference>
<keyword evidence="4" id="KW-1185">Reference proteome</keyword>
<dbReference type="InterPro" id="IPR002052">
    <property type="entry name" value="DNA_methylase_N6_adenine_CS"/>
</dbReference>
<dbReference type="Proteomes" id="UP000037267">
    <property type="component" value="Unassembled WGS sequence"/>
</dbReference>
<keyword evidence="1 3" id="KW-0489">Methyltransferase</keyword>
<dbReference type="GO" id="GO:0052913">
    <property type="term" value="F:16S rRNA (guanine(966)-N(2))-methyltransferase activity"/>
    <property type="evidence" value="ECO:0007669"/>
    <property type="project" value="UniProtKB-EC"/>
</dbReference>
<sequence>MRVITGKVRGFKLKSPKGLNTRPTSDRVKESIFNILGYISEDSIVLDLFSGSGNVGIEFLSRGAKKCYFIDGDANSIKVINENLKNTKFTDQAFIYKNNVSKAISILGKKSLKFDYIFMDPPYEKGYILPALENIYTENLLKKEGKIIIEHETKLELPNKHLSFIKIDTRKYGGTSVSFYTNEEVTE</sequence>
<comment type="caution">
    <text evidence="3">The sequence shown here is derived from an EMBL/GenBank/DDBJ whole genome shotgun (WGS) entry which is preliminary data.</text>
</comment>
<dbReference type="InterPro" id="IPR004398">
    <property type="entry name" value="RNA_MeTrfase_RsmD"/>
</dbReference>
<dbReference type="NCBIfam" id="TIGR00095">
    <property type="entry name" value="16S rRNA (guanine(966)-N(2))-methyltransferase RsmD"/>
    <property type="match status" value="1"/>
</dbReference>
<dbReference type="PATRIC" id="fig|1503.3.peg.2592"/>
<organism evidence="3 4">
    <name type="scientific">Gottschalkia purinilytica</name>
    <name type="common">Clostridium purinilyticum</name>
    <dbReference type="NCBI Taxonomy" id="1503"/>
    <lineage>
        <taxon>Bacteria</taxon>
        <taxon>Bacillati</taxon>
        <taxon>Bacillota</taxon>
        <taxon>Tissierellia</taxon>
        <taxon>Tissierellales</taxon>
        <taxon>Gottschalkiaceae</taxon>
        <taxon>Gottschalkia</taxon>
    </lineage>
</organism>
<dbReference type="PROSITE" id="PS00092">
    <property type="entry name" value="N6_MTASE"/>
    <property type="match status" value="1"/>
</dbReference>
<dbReference type="AlphaFoldDB" id="A0A0L0WB98"/>
<dbReference type="Gene3D" id="3.40.50.150">
    <property type="entry name" value="Vaccinia Virus protein VP39"/>
    <property type="match status" value="1"/>
</dbReference>
<keyword evidence="2 3" id="KW-0808">Transferase</keyword>
<dbReference type="PANTHER" id="PTHR43542:SF1">
    <property type="entry name" value="METHYLTRANSFERASE"/>
    <property type="match status" value="1"/>
</dbReference>
<dbReference type="EC" id="2.1.1.171" evidence="3"/>
<dbReference type="STRING" id="1503.CLPU_5c00680"/>
<dbReference type="EMBL" id="LGSS01000005">
    <property type="protein sequence ID" value="KNF08761.1"/>
    <property type="molecule type" value="Genomic_DNA"/>
</dbReference>
<gene>
    <name evidence="3" type="primary">rsmD</name>
    <name evidence="3" type="ORF">CLPU_5c00680</name>
</gene>
<reference evidence="4" key="1">
    <citation type="submission" date="2015-07" db="EMBL/GenBank/DDBJ databases">
        <title>Draft genome sequence of the purine-degrading Gottschalkia purinilyticum DSM 1384 (formerly Clostridium purinilyticum).</title>
        <authorList>
            <person name="Poehlein A."/>
            <person name="Schiel-Bengelsdorf B."/>
            <person name="Bengelsdorf F.R."/>
            <person name="Daniel R."/>
            <person name="Duerre P."/>
        </authorList>
    </citation>
    <scope>NUCLEOTIDE SEQUENCE [LARGE SCALE GENOMIC DNA]</scope>
    <source>
        <strain evidence="4">DSM 1384</strain>
    </source>
</reference>